<feature type="transmembrane region" description="Helical" evidence="2">
    <location>
        <begin position="229"/>
        <end position="250"/>
    </location>
</feature>
<proteinExistence type="predicted"/>
<dbReference type="EMBL" id="KN817558">
    <property type="protein sequence ID" value="KJA21376.1"/>
    <property type="molecule type" value="Genomic_DNA"/>
</dbReference>
<evidence type="ECO:0000313" key="3">
    <source>
        <dbReference type="EMBL" id="KJA21376.1"/>
    </source>
</evidence>
<evidence type="ECO:0000313" key="4">
    <source>
        <dbReference type="Proteomes" id="UP000054270"/>
    </source>
</evidence>
<sequence>MPDWKSPAEVAKEAGIFVKLLHSLLGLYAYEWFISLDFEWDFVTGKKKFRWPMIFYFANRYLLLFALIGIIISFDTTSPVDCQTLFTFNQLAGDAAIGLASISLSIRTMAIWSFNRYVVGGLILIMCGHWSLILQGVQLTATWIDGVGCQIVKTNNKILAAIFIYSMCFDLIVLCLNVYKLTSSSKVTGSTGRSRLVQLIFTDGLIFFIVAFLANLIATVFMLLNLNSIMSVIFNVPAAVASTIVACRAVRRLTNFTSIGAEVYATSSASRAANPGGTRLPAVNFTSTVRSGVHVQMETFTHAEQQSQNNIFTRSPKDESDTDIEDVDVEAKGEL</sequence>
<organism evidence="3 4">
    <name type="scientific">Hypholoma sublateritium (strain FD-334 SS-4)</name>
    <dbReference type="NCBI Taxonomy" id="945553"/>
    <lineage>
        <taxon>Eukaryota</taxon>
        <taxon>Fungi</taxon>
        <taxon>Dikarya</taxon>
        <taxon>Basidiomycota</taxon>
        <taxon>Agaricomycotina</taxon>
        <taxon>Agaricomycetes</taxon>
        <taxon>Agaricomycetidae</taxon>
        <taxon>Agaricales</taxon>
        <taxon>Agaricineae</taxon>
        <taxon>Strophariaceae</taxon>
        <taxon>Hypholoma</taxon>
    </lineage>
</organism>
<feature type="region of interest" description="Disordered" evidence="1">
    <location>
        <begin position="307"/>
        <end position="335"/>
    </location>
</feature>
<protein>
    <recommendedName>
        <fullName evidence="5">Transmembrane protein</fullName>
    </recommendedName>
</protein>
<gene>
    <name evidence="3" type="ORF">HYPSUDRAFT_67723</name>
</gene>
<dbReference type="Proteomes" id="UP000054270">
    <property type="component" value="Unassembled WGS sequence"/>
</dbReference>
<feature type="transmembrane region" description="Helical" evidence="2">
    <location>
        <begin position="54"/>
        <end position="74"/>
    </location>
</feature>
<name>A0A0D2NY12_HYPSF</name>
<keyword evidence="4" id="KW-1185">Reference proteome</keyword>
<evidence type="ECO:0000256" key="2">
    <source>
        <dbReference type="SAM" id="Phobius"/>
    </source>
</evidence>
<keyword evidence="2" id="KW-1133">Transmembrane helix</keyword>
<dbReference type="AlphaFoldDB" id="A0A0D2NY12"/>
<evidence type="ECO:0000256" key="1">
    <source>
        <dbReference type="SAM" id="MobiDB-lite"/>
    </source>
</evidence>
<feature type="transmembrane region" description="Helical" evidence="2">
    <location>
        <begin position="14"/>
        <end position="33"/>
    </location>
</feature>
<dbReference type="OrthoDB" id="3197626at2759"/>
<evidence type="ECO:0008006" key="5">
    <source>
        <dbReference type="Google" id="ProtNLM"/>
    </source>
</evidence>
<keyword evidence="2" id="KW-0812">Transmembrane</keyword>
<feature type="transmembrane region" description="Helical" evidence="2">
    <location>
        <begin position="200"/>
        <end position="223"/>
    </location>
</feature>
<keyword evidence="2" id="KW-0472">Membrane</keyword>
<dbReference type="OMA" id="RYCLLFT"/>
<feature type="transmembrane region" description="Helical" evidence="2">
    <location>
        <begin position="158"/>
        <end position="179"/>
    </location>
</feature>
<accession>A0A0D2NY12</accession>
<reference evidence="4" key="1">
    <citation type="submission" date="2014-04" db="EMBL/GenBank/DDBJ databases">
        <title>Evolutionary Origins and Diversification of the Mycorrhizal Mutualists.</title>
        <authorList>
            <consortium name="DOE Joint Genome Institute"/>
            <consortium name="Mycorrhizal Genomics Consortium"/>
            <person name="Kohler A."/>
            <person name="Kuo A."/>
            <person name="Nagy L.G."/>
            <person name="Floudas D."/>
            <person name="Copeland A."/>
            <person name="Barry K.W."/>
            <person name="Cichocki N."/>
            <person name="Veneault-Fourrey C."/>
            <person name="LaButti K."/>
            <person name="Lindquist E.A."/>
            <person name="Lipzen A."/>
            <person name="Lundell T."/>
            <person name="Morin E."/>
            <person name="Murat C."/>
            <person name="Riley R."/>
            <person name="Ohm R."/>
            <person name="Sun H."/>
            <person name="Tunlid A."/>
            <person name="Henrissat B."/>
            <person name="Grigoriev I.V."/>
            <person name="Hibbett D.S."/>
            <person name="Martin F."/>
        </authorList>
    </citation>
    <scope>NUCLEOTIDE SEQUENCE [LARGE SCALE GENOMIC DNA]</scope>
    <source>
        <strain evidence="4">FD-334 SS-4</strain>
    </source>
</reference>
<feature type="transmembrane region" description="Helical" evidence="2">
    <location>
        <begin position="86"/>
        <end position="106"/>
    </location>
</feature>
<feature type="transmembrane region" description="Helical" evidence="2">
    <location>
        <begin position="118"/>
        <end position="138"/>
    </location>
</feature>